<sequence length="216" mass="24190">MDTDDLATLMPRTKAVAERTDVNVANLKDYMASAQHENASLSLSQRTSVMVRSDVRKDDQGFEDIDEFWADDDVAEEKDAETEGDEWAAKEAESVGDAIQVFFVMGGQPQALEVAFGPVQDDYFDPKTATRFLLNPSDEFYVPAQNAYYLKNHSDTTTCELHFMILKPDAARQVASSALKEKVEPGTNIKEDAEQRITKRKRPKASRRSSEEAVDV</sequence>
<proteinExistence type="predicted"/>
<evidence type="ECO:0000313" key="3">
    <source>
        <dbReference type="Proteomes" id="UP001209570"/>
    </source>
</evidence>
<dbReference type="AlphaFoldDB" id="A0AAD5LSK9"/>
<protein>
    <recommendedName>
        <fullName evidence="4">Mif2/CENP-C cupin domain-containing protein</fullName>
    </recommendedName>
</protein>
<dbReference type="Gene3D" id="2.60.120.10">
    <property type="entry name" value="Jelly Rolls"/>
    <property type="match status" value="1"/>
</dbReference>
<feature type="region of interest" description="Disordered" evidence="1">
    <location>
        <begin position="177"/>
        <end position="216"/>
    </location>
</feature>
<comment type="caution">
    <text evidence="2">The sequence shown here is derived from an EMBL/GenBank/DDBJ whole genome shotgun (WGS) entry which is preliminary data.</text>
</comment>
<dbReference type="Proteomes" id="UP001209570">
    <property type="component" value="Unassembled WGS sequence"/>
</dbReference>
<reference evidence="2" key="1">
    <citation type="submission" date="2021-12" db="EMBL/GenBank/DDBJ databases">
        <title>Prjna785345.</title>
        <authorList>
            <person name="Rujirawat T."/>
            <person name="Krajaejun T."/>
        </authorList>
    </citation>
    <scope>NUCLEOTIDE SEQUENCE</scope>
    <source>
        <strain evidence="2">Pi057C3</strain>
    </source>
</reference>
<dbReference type="EMBL" id="JAKCXM010000014">
    <property type="protein sequence ID" value="KAJ0408121.1"/>
    <property type="molecule type" value="Genomic_DNA"/>
</dbReference>
<name>A0AAD5LSK9_PYTIN</name>
<gene>
    <name evidence="2" type="ORF">P43SY_002091</name>
</gene>
<feature type="compositionally biased region" description="Basic and acidic residues" evidence="1">
    <location>
        <begin position="179"/>
        <end position="197"/>
    </location>
</feature>
<dbReference type="InterPro" id="IPR014710">
    <property type="entry name" value="RmlC-like_jellyroll"/>
</dbReference>
<accession>A0AAD5LSK9</accession>
<evidence type="ECO:0000313" key="2">
    <source>
        <dbReference type="EMBL" id="KAJ0408121.1"/>
    </source>
</evidence>
<keyword evidence="3" id="KW-1185">Reference proteome</keyword>
<evidence type="ECO:0008006" key="4">
    <source>
        <dbReference type="Google" id="ProtNLM"/>
    </source>
</evidence>
<feature type="compositionally biased region" description="Basic residues" evidence="1">
    <location>
        <begin position="198"/>
        <end position="207"/>
    </location>
</feature>
<organism evidence="2 3">
    <name type="scientific">Pythium insidiosum</name>
    <name type="common">Pythiosis disease agent</name>
    <dbReference type="NCBI Taxonomy" id="114742"/>
    <lineage>
        <taxon>Eukaryota</taxon>
        <taxon>Sar</taxon>
        <taxon>Stramenopiles</taxon>
        <taxon>Oomycota</taxon>
        <taxon>Peronosporomycetes</taxon>
        <taxon>Pythiales</taxon>
        <taxon>Pythiaceae</taxon>
        <taxon>Pythium</taxon>
    </lineage>
</organism>
<evidence type="ECO:0000256" key="1">
    <source>
        <dbReference type="SAM" id="MobiDB-lite"/>
    </source>
</evidence>